<name>A0A6I3JFV3_9ACTN</name>
<organism evidence="1 2">
    <name type="scientific">Nocardioides marmotae</name>
    <dbReference type="NCBI Taxonomy" id="2663857"/>
    <lineage>
        <taxon>Bacteria</taxon>
        <taxon>Bacillati</taxon>
        <taxon>Actinomycetota</taxon>
        <taxon>Actinomycetes</taxon>
        <taxon>Propionibacteriales</taxon>
        <taxon>Nocardioidaceae</taxon>
        <taxon>Nocardioides</taxon>
    </lineage>
</organism>
<dbReference type="AlphaFoldDB" id="A0A6I3JFV3"/>
<protein>
    <submittedName>
        <fullName evidence="1">DUF885 family protein</fullName>
    </submittedName>
</protein>
<gene>
    <name evidence="1" type="ORF">GGQ22_17705</name>
</gene>
<evidence type="ECO:0000313" key="2">
    <source>
        <dbReference type="Proteomes" id="UP000433406"/>
    </source>
</evidence>
<dbReference type="RefSeq" id="WP_171897055.1">
    <property type="nucleotide sequence ID" value="NZ_CP053660.1"/>
</dbReference>
<proteinExistence type="predicted"/>
<dbReference type="Proteomes" id="UP000433406">
    <property type="component" value="Unassembled WGS sequence"/>
</dbReference>
<dbReference type="EMBL" id="WLCI01000018">
    <property type="protein sequence ID" value="MTB96915.1"/>
    <property type="molecule type" value="Genomic_DNA"/>
</dbReference>
<reference evidence="1 2" key="1">
    <citation type="submission" date="2019-10" db="EMBL/GenBank/DDBJ databases">
        <title>Nocardioides novel species isolated from the excrement of Marmot.</title>
        <authorList>
            <person name="Zhang G."/>
        </authorList>
    </citation>
    <scope>NUCLEOTIDE SEQUENCE [LARGE SCALE GENOMIC DNA]</scope>
    <source>
        <strain evidence="2">zg-579</strain>
    </source>
</reference>
<dbReference type="PANTHER" id="PTHR33361">
    <property type="entry name" value="GLR0591 PROTEIN"/>
    <property type="match status" value="1"/>
</dbReference>
<dbReference type="InterPro" id="IPR010281">
    <property type="entry name" value="DUF885"/>
</dbReference>
<sequence>MSETPRTDRTDRTDRPVDAASDRYVEEYAALDPVGATYLGVAGHEHRLTDLSPAGYDAREELTRRALAEVTAATPTDEREAVARDAFRERLGLEVDRYDAGVVRSEVSVIASGLHELRQVFDLMDTGSTEGWEAVDARLAAVPAALEGFRVTLAEEAARGRVCATRQYVEVAEQVRGWTGRPGTGGVFGELVARSGQSGALQAGLEQHAAAASRALADTGLFLEDEMAPRGRERDAVGREAYALASRVFLGAEVDLEATYLWGWEELHRITQDMARTADRVLPGATVDQAVAALEADPARTIHGREAFRDWMQELADRTVAELDGVHFDIPEPARRIECMLAPTNDGGIYYTGPSEDFSRPGRMWWSVPDGIDDFAPWKEVTTVFHEGVPGHHLQVAQTAYRSELLNRWQRLMCWVSGHGEGWALYAERLMDDLGHLADPADRLGMLDAQGFRAARVVVDIGMHLELEIPRDNPFGFHPGERWTPDLGLAFMRQHSRMDDPSLRFEVKRYLGWPGQAPSYKVGERIWLEARDEARARGGADFDLKAFHRAALDLGSLGLDPLKGALARL</sequence>
<accession>A0A6I3JFV3</accession>
<dbReference type="Pfam" id="PF05960">
    <property type="entry name" value="DUF885"/>
    <property type="match status" value="1"/>
</dbReference>
<comment type="caution">
    <text evidence="1">The sequence shown here is derived from an EMBL/GenBank/DDBJ whole genome shotgun (WGS) entry which is preliminary data.</text>
</comment>
<dbReference type="PANTHER" id="PTHR33361:SF2">
    <property type="entry name" value="DUF885 DOMAIN-CONTAINING PROTEIN"/>
    <property type="match status" value="1"/>
</dbReference>
<evidence type="ECO:0000313" key="1">
    <source>
        <dbReference type="EMBL" id="MTB96915.1"/>
    </source>
</evidence>
<keyword evidence="2" id="KW-1185">Reference proteome</keyword>